<comment type="caution">
    <text evidence="2">The sequence shown here is derived from an EMBL/GenBank/DDBJ whole genome shotgun (WGS) entry which is preliminary data.</text>
</comment>
<evidence type="ECO:0000313" key="2">
    <source>
        <dbReference type="EMBL" id="RXI96662.1"/>
    </source>
</evidence>
<protein>
    <submittedName>
        <fullName evidence="2">Trehalose utilization</fullName>
    </submittedName>
</protein>
<evidence type="ECO:0000313" key="3">
    <source>
        <dbReference type="Proteomes" id="UP000290649"/>
    </source>
</evidence>
<dbReference type="Pfam" id="PF06283">
    <property type="entry name" value="ThuA"/>
    <property type="match status" value="1"/>
</dbReference>
<dbReference type="InterPro" id="IPR029062">
    <property type="entry name" value="Class_I_gatase-like"/>
</dbReference>
<dbReference type="OrthoDB" id="9812305at2"/>
<dbReference type="RefSeq" id="WP_129080630.1">
    <property type="nucleotide sequence ID" value="NZ_QOUX01000047.1"/>
</dbReference>
<name>A0A4Q0VP65_9BACI</name>
<organism evidence="2 3">
    <name type="scientific">Anaerobacillus alkaliphilus</name>
    <dbReference type="NCBI Taxonomy" id="1548597"/>
    <lineage>
        <taxon>Bacteria</taxon>
        <taxon>Bacillati</taxon>
        <taxon>Bacillota</taxon>
        <taxon>Bacilli</taxon>
        <taxon>Bacillales</taxon>
        <taxon>Bacillaceae</taxon>
        <taxon>Anaerobacillus</taxon>
    </lineage>
</organism>
<proteinExistence type="predicted"/>
<accession>A0A4Q0VP65</accession>
<dbReference type="EMBL" id="QOUX01000047">
    <property type="protein sequence ID" value="RXI96662.1"/>
    <property type="molecule type" value="Genomic_DNA"/>
</dbReference>
<dbReference type="AlphaFoldDB" id="A0A4Q0VP65"/>
<dbReference type="Proteomes" id="UP000290649">
    <property type="component" value="Unassembled WGS sequence"/>
</dbReference>
<dbReference type="SUPFAM" id="SSF52317">
    <property type="entry name" value="Class I glutamine amidotransferase-like"/>
    <property type="match status" value="1"/>
</dbReference>
<feature type="domain" description="ThuA-like" evidence="1">
    <location>
        <begin position="16"/>
        <end position="213"/>
    </location>
</feature>
<dbReference type="Gene3D" id="3.40.50.880">
    <property type="match status" value="1"/>
</dbReference>
<gene>
    <name evidence="2" type="ORF">DS745_23475</name>
</gene>
<keyword evidence="3" id="KW-1185">Reference proteome</keyword>
<sequence>MRIRIVAVLGDYYHREEWSVESIKQAVRDHFENDQVVVENISVTELATSLLTKPDAVILFKENRVNPEAEKVETWMDPLTEKIICEYVKNGGSWIAWHSGLASYPTQGDYLSMTRGYFIRHPEIHQLVNYRVSGAKLIDPSYDFAIIDEHYFVHCNEAETNVFLRSESIDGASIAGWAHEYGEGRVVCLTPAHLKEGLLHPNMTRMLAQVIKWGCRLV</sequence>
<reference evidence="2 3" key="1">
    <citation type="journal article" date="2019" name="Int. J. Syst. Evol. Microbiol.">
        <title>Anaerobacillus alkaliphilus sp. nov., a novel alkaliphilic and moderately halophilic bacterium.</title>
        <authorList>
            <person name="Borsodi A.K."/>
            <person name="Aszalos J.M."/>
            <person name="Bihari P."/>
            <person name="Nagy I."/>
            <person name="Schumann P."/>
            <person name="Sproer C."/>
            <person name="Kovacs A.L."/>
            <person name="Boka K."/>
            <person name="Dobosy P."/>
            <person name="Ovari M."/>
            <person name="Szili-Kovacs T."/>
            <person name="Toth E."/>
        </authorList>
    </citation>
    <scope>NUCLEOTIDE SEQUENCE [LARGE SCALE GENOMIC DNA]</scope>
    <source>
        <strain evidence="2 3">B16-10</strain>
    </source>
</reference>
<dbReference type="InterPro" id="IPR029010">
    <property type="entry name" value="ThuA-like"/>
</dbReference>
<evidence type="ECO:0000259" key="1">
    <source>
        <dbReference type="Pfam" id="PF06283"/>
    </source>
</evidence>